<dbReference type="Gene3D" id="1.10.287.1490">
    <property type="match status" value="1"/>
</dbReference>
<dbReference type="AlphaFoldDB" id="A0A0K9P2N7"/>
<evidence type="ECO:0000256" key="4">
    <source>
        <dbReference type="ARBA" id="ARBA00023054"/>
    </source>
</evidence>
<keyword evidence="5" id="KW-0287">Flowering</keyword>
<dbReference type="PANTHER" id="PTHR33405">
    <property type="entry name" value="PROTEIN FLX-LIKE 2"/>
    <property type="match status" value="1"/>
</dbReference>
<dbReference type="PANTHER" id="PTHR33405:SF18">
    <property type="entry name" value="PROTEIN FLX-LIKE 4"/>
    <property type="match status" value="1"/>
</dbReference>
<evidence type="ECO:0000256" key="3">
    <source>
        <dbReference type="ARBA" id="ARBA00022782"/>
    </source>
</evidence>
<evidence type="ECO:0000313" key="8">
    <source>
        <dbReference type="Proteomes" id="UP000036987"/>
    </source>
</evidence>
<dbReference type="InterPro" id="IPR040353">
    <property type="entry name" value="FLX/FLX-like"/>
</dbReference>
<evidence type="ECO:0000256" key="2">
    <source>
        <dbReference type="ARBA" id="ARBA00022473"/>
    </source>
</evidence>
<dbReference type="EMBL" id="LFYR01001351">
    <property type="protein sequence ID" value="KMZ62475.1"/>
    <property type="molecule type" value="Genomic_DNA"/>
</dbReference>
<keyword evidence="3" id="KW-0221">Differentiation</keyword>
<dbReference type="OMA" id="WRSSFTR"/>
<evidence type="ECO:0000256" key="1">
    <source>
        <dbReference type="ARBA" id="ARBA00005405"/>
    </source>
</evidence>
<gene>
    <name evidence="7" type="ORF">ZOSMA_45G00130</name>
</gene>
<comment type="similarity">
    <text evidence="1">Belongs to the FLX family.</text>
</comment>
<evidence type="ECO:0000256" key="5">
    <source>
        <dbReference type="ARBA" id="ARBA00023089"/>
    </source>
</evidence>
<feature type="coiled-coil region" evidence="6">
    <location>
        <begin position="195"/>
        <end position="229"/>
    </location>
</feature>
<proteinExistence type="inferred from homology"/>
<evidence type="ECO:0000256" key="6">
    <source>
        <dbReference type="SAM" id="Coils"/>
    </source>
</evidence>
<comment type="caution">
    <text evidence="7">The sequence shown here is derived from an EMBL/GenBank/DDBJ whole genome shotgun (WGS) entry which is preliminary data.</text>
</comment>
<keyword evidence="2" id="KW-0217">Developmental protein</keyword>
<evidence type="ECO:0000313" key="7">
    <source>
        <dbReference type="EMBL" id="KMZ62475.1"/>
    </source>
</evidence>
<name>A0A0K9P2N7_ZOSMR</name>
<dbReference type="OrthoDB" id="1899348at2759"/>
<accession>A0A0K9P2N7</accession>
<dbReference type="Proteomes" id="UP000036987">
    <property type="component" value="Unassembled WGS sequence"/>
</dbReference>
<protein>
    <submittedName>
        <fullName evidence="7">Uncharacterized protein</fullName>
    </submittedName>
</protein>
<organism evidence="7 8">
    <name type="scientific">Zostera marina</name>
    <name type="common">Eelgrass</name>
    <dbReference type="NCBI Taxonomy" id="29655"/>
    <lineage>
        <taxon>Eukaryota</taxon>
        <taxon>Viridiplantae</taxon>
        <taxon>Streptophyta</taxon>
        <taxon>Embryophyta</taxon>
        <taxon>Tracheophyta</taxon>
        <taxon>Spermatophyta</taxon>
        <taxon>Magnoliopsida</taxon>
        <taxon>Liliopsida</taxon>
        <taxon>Zosteraceae</taxon>
        <taxon>Zostera</taxon>
    </lineage>
</organism>
<reference evidence="8" key="1">
    <citation type="journal article" date="2016" name="Nature">
        <title>The genome of the seagrass Zostera marina reveals angiosperm adaptation to the sea.</title>
        <authorList>
            <person name="Olsen J.L."/>
            <person name="Rouze P."/>
            <person name="Verhelst B."/>
            <person name="Lin Y.-C."/>
            <person name="Bayer T."/>
            <person name="Collen J."/>
            <person name="Dattolo E."/>
            <person name="De Paoli E."/>
            <person name="Dittami S."/>
            <person name="Maumus F."/>
            <person name="Michel G."/>
            <person name="Kersting A."/>
            <person name="Lauritano C."/>
            <person name="Lohaus R."/>
            <person name="Toepel M."/>
            <person name="Tonon T."/>
            <person name="Vanneste K."/>
            <person name="Amirebrahimi M."/>
            <person name="Brakel J."/>
            <person name="Bostroem C."/>
            <person name="Chovatia M."/>
            <person name="Grimwood J."/>
            <person name="Jenkins J.W."/>
            <person name="Jueterbock A."/>
            <person name="Mraz A."/>
            <person name="Stam W.T."/>
            <person name="Tice H."/>
            <person name="Bornberg-Bauer E."/>
            <person name="Green P.J."/>
            <person name="Pearson G.A."/>
            <person name="Procaccini G."/>
            <person name="Duarte C.M."/>
            <person name="Schmutz J."/>
            <person name="Reusch T.B.H."/>
            <person name="Van de Peer Y."/>
        </authorList>
    </citation>
    <scope>NUCLEOTIDE SEQUENCE [LARGE SCALE GENOMIC DNA]</scope>
    <source>
        <strain evidence="8">cv. Finnish</strain>
    </source>
</reference>
<sequence length="436" mass="47371">MGSRGHKTSLYEGRSMQETGMMRHGSVPIHGSASHRSLETLRLPTESLENKVAVQGAEMDRLVMENQKLAATHGALREEILITQQERQRIRNHVGSVQAESNIKIRGILDKISKMEADIKSADAIKKELQQAHMAAQSLVGTRQELSLQIQQATMELHRIRADINKLPEMNFQLETLMQDHHNLRDTFEREKGSNMELVQKMQGMESNLNTMSREVEKLRADIQNAEKKVQQAPNPYQNSNSTYQTAVQQSSAYTDSIYAQGTTYANGGYAQVGGYSTANYVPGATNSYPDSYGNTQVNRNGSVVDLYGRTPAQTSGTVIDLYGRTQVQTTDATNPYGGGNATVSYDSTTAVPSIPSAYDLSRGISAGTSFDPAKAGVGGGVTAFDPAVRGNPVNNAAPQYDPARSAVNALGQNDPFKAVGMNGPGAYAAYDPMQR</sequence>
<feature type="coiled-coil region" evidence="6">
    <location>
        <begin position="112"/>
        <end position="163"/>
    </location>
</feature>
<dbReference type="GO" id="GO:0030154">
    <property type="term" value="P:cell differentiation"/>
    <property type="evidence" value="ECO:0007669"/>
    <property type="project" value="UniProtKB-KW"/>
</dbReference>
<dbReference type="STRING" id="29655.A0A0K9P2N7"/>
<keyword evidence="8" id="KW-1185">Reference proteome</keyword>
<keyword evidence="4 6" id="KW-0175">Coiled coil</keyword>
<dbReference type="GO" id="GO:0009908">
    <property type="term" value="P:flower development"/>
    <property type="evidence" value="ECO:0007669"/>
    <property type="project" value="UniProtKB-KW"/>
</dbReference>